<dbReference type="Pfam" id="PF13602">
    <property type="entry name" value="ADH_zinc_N_2"/>
    <property type="match status" value="1"/>
</dbReference>
<dbReference type="PANTHER" id="PTHR48106">
    <property type="entry name" value="QUINONE OXIDOREDUCTASE PIG3-RELATED"/>
    <property type="match status" value="1"/>
</dbReference>
<feature type="domain" description="Enoyl reductase (ER)" evidence="3">
    <location>
        <begin position="11"/>
        <end position="301"/>
    </location>
</feature>
<dbReference type="InterPro" id="IPR013154">
    <property type="entry name" value="ADH-like_N"/>
</dbReference>
<keyword evidence="1" id="KW-0521">NADP</keyword>
<reference evidence="4 5" key="1">
    <citation type="submission" date="2019-08" db="EMBL/GenBank/DDBJ databases">
        <title>Bacterial whole genome sequence for Glaciihabitans sp. CHu50b-6-2.</title>
        <authorList>
            <person name="Jin L."/>
        </authorList>
    </citation>
    <scope>NUCLEOTIDE SEQUENCE [LARGE SCALE GENOMIC DNA]</scope>
    <source>
        <strain evidence="4 5">CHu50b-6-2</strain>
    </source>
</reference>
<dbReference type="Gene3D" id="3.90.180.10">
    <property type="entry name" value="Medium-chain alcohol dehydrogenases, catalytic domain"/>
    <property type="match status" value="1"/>
</dbReference>
<dbReference type="Gene3D" id="3.40.50.720">
    <property type="entry name" value="NAD(P)-binding Rossmann-like Domain"/>
    <property type="match status" value="1"/>
</dbReference>
<evidence type="ECO:0000256" key="2">
    <source>
        <dbReference type="ARBA" id="ARBA00023002"/>
    </source>
</evidence>
<dbReference type="InterPro" id="IPR020843">
    <property type="entry name" value="ER"/>
</dbReference>
<dbReference type="GO" id="GO:0005829">
    <property type="term" value="C:cytosol"/>
    <property type="evidence" value="ECO:0007669"/>
    <property type="project" value="TreeGrafter"/>
</dbReference>
<dbReference type="PANTHER" id="PTHR48106:SF13">
    <property type="entry name" value="QUINONE OXIDOREDUCTASE-RELATED"/>
    <property type="match status" value="1"/>
</dbReference>
<dbReference type="InterPro" id="IPR036291">
    <property type="entry name" value="NAD(P)-bd_dom_sf"/>
</dbReference>
<evidence type="ECO:0000313" key="4">
    <source>
        <dbReference type="EMBL" id="TXN28533.1"/>
    </source>
</evidence>
<dbReference type="CDD" id="cd05289">
    <property type="entry name" value="MDR_like_2"/>
    <property type="match status" value="1"/>
</dbReference>
<dbReference type="GO" id="GO:0070402">
    <property type="term" value="F:NADPH binding"/>
    <property type="evidence" value="ECO:0007669"/>
    <property type="project" value="TreeGrafter"/>
</dbReference>
<proteinExistence type="predicted"/>
<dbReference type="Proteomes" id="UP000321379">
    <property type="component" value="Unassembled WGS sequence"/>
</dbReference>
<evidence type="ECO:0000313" key="5">
    <source>
        <dbReference type="Proteomes" id="UP000321379"/>
    </source>
</evidence>
<dbReference type="InterPro" id="IPR011032">
    <property type="entry name" value="GroES-like_sf"/>
</dbReference>
<evidence type="ECO:0000256" key="1">
    <source>
        <dbReference type="ARBA" id="ARBA00022857"/>
    </source>
</evidence>
<dbReference type="Pfam" id="PF08240">
    <property type="entry name" value="ADH_N"/>
    <property type="match status" value="1"/>
</dbReference>
<dbReference type="RefSeq" id="WP_147784886.1">
    <property type="nucleotide sequence ID" value="NZ_VRMG01000013.1"/>
</dbReference>
<protein>
    <submittedName>
        <fullName evidence="4">NADP-dependent oxidoreductase</fullName>
    </submittedName>
</protein>
<dbReference type="GO" id="GO:0003960">
    <property type="term" value="F:quinone reductase (NADPH) activity"/>
    <property type="evidence" value="ECO:0007669"/>
    <property type="project" value="TreeGrafter"/>
</dbReference>
<keyword evidence="5" id="KW-1185">Reference proteome</keyword>
<dbReference type="SUPFAM" id="SSF50129">
    <property type="entry name" value="GroES-like"/>
    <property type="match status" value="1"/>
</dbReference>
<evidence type="ECO:0000259" key="3">
    <source>
        <dbReference type="SMART" id="SM00829"/>
    </source>
</evidence>
<name>A0A5C8UK94_9MICO</name>
<dbReference type="EMBL" id="VRMG01000013">
    <property type="protein sequence ID" value="TXN28533.1"/>
    <property type="molecule type" value="Genomic_DNA"/>
</dbReference>
<dbReference type="GO" id="GO:0035925">
    <property type="term" value="F:mRNA 3'-UTR AU-rich region binding"/>
    <property type="evidence" value="ECO:0007669"/>
    <property type="project" value="TreeGrafter"/>
</dbReference>
<comment type="caution">
    <text evidence="4">The sequence shown here is derived from an EMBL/GenBank/DDBJ whole genome shotgun (WGS) entry which is preliminary data.</text>
</comment>
<dbReference type="SMART" id="SM00829">
    <property type="entry name" value="PKS_ER"/>
    <property type="match status" value="1"/>
</dbReference>
<sequence length="304" mass="31331">MSRAVQFSRHGGPEVLDVVEVDEPHAGTGTVRVRVRAAGLNAFDFKVRQDASYLPSKKLPSGQGQEFAGVVNEVGDGVEGFAVGDEVLGWVSFAAQADYVVVPPSQLAPKPAGLDWATAAGIGLVGNTARRATDAVSPGPGDTVLVSAAAGGVGLLECQLAIRAGATVIGTASEANHEFLRSLGVIPVTYGPGLADRVRAAAPEGITAVLDNAGEETVLLGLELGVDPKRINTIVYHAGVDEYGIQAVGGGKKNSAELAELARLVADGDLVLPVAATYPLGEVREAYTRLESRHLLGKIVLLTD</sequence>
<keyword evidence="2" id="KW-0560">Oxidoreductase</keyword>
<dbReference type="AlphaFoldDB" id="A0A5C8UK94"/>
<dbReference type="SUPFAM" id="SSF51735">
    <property type="entry name" value="NAD(P)-binding Rossmann-fold domains"/>
    <property type="match status" value="1"/>
</dbReference>
<gene>
    <name evidence="4" type="ORF">FVP33_16995</name>
</gene>
<accession>A0A5C8UK94</accession>
<organism evidence="4 5">
    <name type="scientific">Lacisediminihabitans profunda</name>
    <dbReference type="NCBI Taxonomy" id="2594790"/>
    <lineage>
        <taxon>Bacteria</taxon>
        <taxon>Bacillati</taxon>
        <taxon>Actinomycetota</taxon>
        <taxon>Actinomycetes</taxon>
        <taxon>Micrococcales</taxon>
        <taxon>Microbacteriaceae</taxon>
        <taxon>Lacisediminihabitans</taxon>
    </lineage>
</organism>